<feature type="compositionally biased region" description="Basic and acidic residues" evidence="8">
    <location>
        <begin position="168"/>
        <end position="178"/>
    </location>
</feature>
<evidence type="ECO:0000313" key="11">
    <source>
        <dbReference type="Proteomes" id="UP000583929"/>
    </source>
</evidence>
<name>A0A7J6E6G4_CANSA</name>
<dbReference type="FunFam" id="1.25.10.10:FF:000004">
    <property type="entry name" value="Pumilio homolog 1 isoform 2"/>
    <property type="match status" value="1"/>
</dbReference>
<evidence type="ECO:0000256" key="4">
    <source>
        <dbReference type="ARBA" id="ARBA00022845"/>
    </source>
</evidence>
<dbReference type="Pfam" id="PF07990">
    <property type="entry name" value="NABP"/>
    <property type="match status" value="1"/>
</dbReference>
<accession>A0A7J6E6G4</accession>
<dbReference type="GO" id="GO:0005737">
    <property type="term" value="C:cytoplasm"/>
    <property type="evidence" value="ECO:0007669"/>
    <property type="project" value="UniProtKB-SubCell"/>
</dbReference>
<dbReference type="Pfam" id="PF00806">
    <property type="entry name" value="PUF"/>
    <property type="match status" value="8"/>
</dbReference>
<feature type="repeat" description="Pumilio" evidence="7">
    <location>
        <begin position="694"/>
        <end position="729"/>
    </location>
</feature>
<dbReference type="InterPro" id="IPR033133">
    <property type="entry name" value="PUM-HD"/>
</dbReference>
<dbReference type="Gene3D" id="1.25.10.10">
    <property type="entry name" value="Leucine-rich Repeat Variant"/>
    <property type="match status" value="1"/>
</dbReference>
<comment type="caution">
    <text evidence="10">The sequence shown here is derived from an EMBL/GenBank/DDBJ whole genome shotgun (WGS) entry which is preliminary data.</text>
</comment>
<gene>
    <name evidence="10" type="ORF">G4B88_020174</name>
</gene>
<dbReference type="InterPro" id="IPR012940">
    <property type="entry name" value="NABP"/>
</dbReference>
<dbReference type="AlphaFoldDB" id="A0A7J6E6G4"/>
<evidence type="ECO:0000256" key="5">
    <source>
        <dbReference type="ARBA" id="ARBA00022884"/>
    </source>
</evidence>
<dbReference type="PANTHER" id="PTHR12537">
    <property type="entry name" value="RNA BINDING PROTEIN PUMILIO-RELATED"/>
    <property type="match status" value="1"/>
</dbReference>
<feature type="compositionally biased region" description="Polar residues" evidence="8">
    <location>
        <begin position="211"/>
        <end position="221"/>
    </location>
</feature>
<feature type="repeat" description="Pumilio" evidence="7">
    <location>
        <begin position="730"/>
        <end position="765"/>
    </location>
</feature>
<feature type="repeat" description="Pumilio" evidence="7">
    <location>
        <begin position="839"/>
        <end position="874"/>
    </location>
</feature>
<reference evidence="10 11" key="1">
    <citation type="journal article" date="2020" name="bioRxiv">
        <title>Sequence and annotation of 42 cannabis genomes reveals extensive copy number variation in cannabinoid synthesis and pathogen resistance genes.</title>
        <authorList>
            <person name="Mckernan K.J."/>
            <person name="Helbert Y."/>
            <person name="Kane L.T."/>
            <person name="Ebling H."/>
            <person name="Zhang L."/>
            <person name="Liu B."/>
            <person name="Eaton Z."/>
            <person name="Mclaughlin S."/>
            <person name="Kingan S."/>
            <person name="Baybayan P."/>
            <person name="Concepcion G."/>
            <person name="Jordan M."/>
            <person name="Riva A."/>
            <person name="Barbazuk W."/>
            <person name="Harkins T."/>
        </authorList>
    </citation>
    <scope>NUCLEOTIDE SEQUENCE [LARGE SCALE GENOMIC DNA]</scope>
    <source>
        <strain evidence="11">cv. Jamaican Lion 4</strain>
        <tissue evidence="10">Leaf</tissue>
    </source>
</reference>
<sequence>MATESPIRMSETSGKWASHKKASTFAQSSAGMAAEDLKLLLKGHRFTGSGKDVAPSRSGSAPPSIEGSFLSVSNIFSQQNFQTSESMASLNIDIGKYESEEQLRADPAYFSYYCSNVNLNPRLPPPLISWENRRLVRHIGSFGNNWGLTSVDDSGNVSLHMAQGSLPTHKEEPEDDHSPQQPSNSGVDRTGEIWSGQDTISMADQHKVAGSLSQDDFSGSSLPEYASSHGITEESANCDAGSNSFYGSPIITPNVNASNLGTEEATNTDPSVAPVSSSSSVDSIRSSGGDESGINIMGSEMKALAISNSPTSSNQANQEQWQQSNQNIKRPQKMKLQNNLSLPQSAKSHITTQGFNCTHNGVDQHLHSPCKFSAEVQPVLQSSGFTPPLYASAAAYMTSTNPFYSNMQAPGFFNAQFLGGYAVNPNAFPPYVPGYPPGPVPLVVDGTAGLSFNTRTTGVPNAGAIPPGADVPNLNKFYGQIGFPIQPSFVDPMYMQYHQQPFGEPYSIPGPFDPLAARAGVVGGQVNMPDLKNGSDNAVYMDEHKIQHQRGASNANLNPRRGGTMSPNYFGNTSNVGVLMHYPTSPLPSPVLPGSPGGGNGLSRGRAETRFPPGTGRNAGMYSGWPGQRGFEIFDDPKMYNFLEELKSGKGRRFELSDIIGHIVEFSSDQHGSRFIQQKLENCSVEEKASVFKEVLPHASKLMTDVFGNYVIQKFFEYGSHDQRKELANQLRGQILPLSLQMYGCRVIQKALEVIDLEQKAQLVRELDGHVMRCVRDQNGNHVIQKCIESIPTEKIAFIISAFRGQVATLSMHPYGCRVIQRVLEHCTDELQCQFIVDEILESVCTLAQDQYGNYVTQHVLERGKANERSLIISKLSGHVVQLSQHKFASNVIEKCLEHGGPADRELLINEVVGHNEGNDNLLTMMKDQYANYVVQKTLEICTDSQRIVLLNGIRSHAHALKKYTYGKHIVARFEQKIKLSDIKDYAKPTRESSKAARNLHM</sequence>
<dbReference type="SMART" id="SM00025">
    <property type="entry name" value="Pumilio"/>
    <property type="match status" value="8"/>
</dbReference>
<dbReference type="PANTHER" id="PTHR12537:SF119">
    <property type="entry name" value="PUMILIO HOMOLOG 6, CHLOROPLASTIC"/>
    <property type="match status" value="1"/>
</dbReference>
<dbReference type="CDD" id="cd07920">
    <property type="entry name" value="Pumilio"/>
    <property type="match status" value="1"/>
</dbReference>
<comment type="subcellular location">
    <subcellularLocation>
        <location evidence="1">Cytoplasm</location>
    </subcellularLocation>
</comment>
<feature type="repeat" description="Pumilio" evidence="7">
    <location>
        <begin position="875"/>
        <end position="910"/>
    </location>
</feature>
<feature type="compositionally biased region" description="Polar residues" evidence="8">
    <location>
        <begin position="258"/>
        <end position="270"/>
    </location>
</feature>
<dbReference type="Proteomes" id="UP000583929">
    <property type="component" value="Unassembled WGS sequence"/>
</dbReference>
<comment type="function">
    <text evidence="6">Sequence-specific RNA-binding protein that regulates translation and mRNA stability by binding the 3'-UTR of target mRNAs. Binds the APUM-binding elements (APBEs) in the 3'-UTR mRNA sequence of CLV1, PNH, WUS and FAS2.</text>
</comment>
<dbReference type="SUPFAM" id="SSF48371">
    <property type="entry name" value="ARM repeat"/>
    <property type="match status" value="1"/>
</dbReference>
<feature type="compositionally biased region" description="Low complexity" evidence="8">
    <location>
        <begin position="271"/>
        <end position="287"/>
    </location>
</feature>
<dbReference type="PROSITE" id="PS50303">
    <property type="entry name" value="PUM_HD"/>
    <property type="match status" value="1"/>
</dbReference>
<evidence type="ECO:0000256" key="8">
    <source>
        <dbReference type="SAM" id="MobiDB-lite"/>
    </source>
</evidence>
<evidence type="ECO:0000256" key="7">
    <source>
        <dbReference type="PROSITE-ProRule" id="PRU00317"/>
    </source>
</evidence>
<keyword evidence="2" id="KW-0963">Cytoplasm</keyword>
<keyword evidence="11" id="KW-1185">Reference proteome</keyword>
<feature type="repeat" description="Pumilio" evidence="7">
    <location>
        <begin position="766"/>
        <end position="801"/>
    </location>
</feature>
<dbReference type="GO" id="GO:0003729">
    <property type="term" value="F:mRNA binding"/>
    <property type="evidence" value="ECO:0007669"/>
    <property type="project" value="UniProtKB-ARBA"/>
</dbReference>
<dbReference type="EMBL" id="JAATIQ010000505">
    <property type="protein sequence ID" value="KAF4353460.1"/>
    <property type="molecule type" value="Genomic_DNA"/>
</dbReference>
<evidence type="ECO:0000256" key="2">
    <source>
        <dbReference type="ARBA" id="ARBA00022490"/>
    </source>
</evidence>
<dbReference type="InterPro" id="IPR001313">
    <property type="entry name" value="Pumilio_RNA-bd_rpt"/>
</dbReference>
<evidence type="ECO:0000259" key="9">
    <source>
        <dbReference type="PROSITE" id="PS50303"/>
    </source>
</evidence>
<evidence type="ECO:0000256" key="6">
    <source>
        <dbReference type="ARBA" id="ARBA00055193"/>
    </source>
</evidence>
<keyword evidence="3" id="KW-0677">Repeat</keyword>
<keyword evidence="5" id="KW-0694">RNA-binding</keyword>
<feature type="repeat" description="Pumilio" evidence="7">
    <location>
        <begin position="658"/>
        <end position="693"/>
    </location>
</feature>
<evidence type="ECO:0000256" key="3">
    <source>
        <dbReference type="ARBA" id="ARBA00022737"/>
    </source>
</evidence>
<organism evidence="10 11">
    <name type="scientific">Cannabis sativa</name>
    <name type="common">Hemp</name>
    <name type="synonym">Marijuana</name>
    <dbReference type="NCBI Taxonomy" id="3483"/>
    <lineage>
        <taxon>Eukaryota</taxon>
        <taxon>Viridiplantae</taxon>
        <taxon>Streptophyta</taxon>
        <taxon>Embryophyta</taxon>
        <taxon>Tracheophyta</taxon>
        <taxon>Spermatophyta</taxon>
        <taxon>Magnoliopsida</taxon>
        <taxon>eudicotyledons</taxon>
        <taxon>Gunneridae</taxon>
        <taxon>Pentapetalae</taxon>
        <taxon>rosids</taxon>
        <taxon>fabids</taxon>
        <taxon>Rosales</taxon>
        <taxon>Cannabaceae</taxon>
        <taxon>Cannabis</taxon>
    </lineage>
</organism>
<dbReference type="PROSITE" id="PS50302">
    <property type="entry name" value="PUM"/>
    <property type="match status" value="8"/>
</dbReference>
<feature type="repeat" description="Pumilio" evidence="7">
    <location>
        <begin position="802"/>
        <end position="838"/>
    </location>
</feature>
<protein>
    <recommendedName>
        <fullName evidence="9">PUM-HD domain-containing protein</fullName>
    </recommendedName>
</protein>
<feature type="domain" description="PUM-HD" evidence="9">
    <location>
        <begin position="638"/>
        <end position="978"/>
    </location>
</feature>
<feature type="region of interest" description="Disordered" evidence="8">
    <location>
        <begin position="258"/>
        <end position="295"/>
    </location>
</feature>
<keyword evidence="4" id="KW-0810">Translation regulation</keyword>
<feature type="region of interest" description="Disordered" evidence="8">
    <location>
        <begin position="157"/>
        <end position="192"/>
    </location>
</feature>
<feature type="region of interest" description="Disordered" evidence="8">
    <location>
        <begin position="307"/>
        <end position="327"/>
    </location>
</feature>
<proteinExistence type="predicted"/>
<evidence type="ECO:0000313" key="10">
    <source>
        <dbReference type="EMBL" id="KAF4353460.1"/>
    </source>
</evidence>
<dbReference type="GO" id="GO:0006417">
    <property type="term" value="P:regulation of translation"/>
    <property type="evidence" value="ECO:0007669"/>
    <property type="project" value="UniProtKB-KW"/>
</dbReference>
<feature type="compositionally biased region" description="Low complexity" evidence="8">
    <location>
        <begin position="312"/>
        <end position="327"/>
    </location>
</feature>
<dbReference type="InterPro" id="IPR033712">
    <property type="entry name" value="Pumilio_RNA-bd"/>
</dbReference>
<dbReference type="InterPro" id="IPR016024">
    <property type="entry name" value="ARM-type_fold"/>
</dbReference>
<feature type="region of interest" description="Disordered" evidence="8">
    <location>
        <begin position="208"/>
        <end position="230"/>
    </location>
</feature>
<evidence type="ECO:0000256" key="1">
    <source>
        <dbReference type="ARBA" id="ARBA00004496"/>
    </source>
</evidence>
<feature type="repeat" description="Pumilio" evidence="7">
    <location>
        <begin position="911"/>
        <end position="952"/>
    </location>
</feature>
<dbReference type="InterPro" id="IPR011989">
    <property type="entry name" value="ARM-like"/>
</dbReference>